<comment type="pathway">
    <text evidence="1 8">Metabolic intermediate biosynthesis; chorismate biosynthesis; chorismate from D-erythrose 4-phosphate and phosphoenolpyruvate: step 4/7.</text>
</comment>
<dbReference type="Pfam" id="PF01488">
    <property type="entry name" value="Shikimate_DH"/>
    <property type="match status" value="1"/>
</dbReference>
<accession>E1SV93</accession>
<feature type="binding site" evidence="8">
    <location>
        <begin position="126"/>
        <end position="130"/>
    </location>
    <ligand>
        <name>NADP(+)</name>
        <dbReference type="ChEBI" id="CHEBI:58349"/>
    </ligand>
</feature>
<keyword evidence="3 8" id="KW-0028">Amino-acid biosynthesis</keyword>
<feature type="domain" description="Shikimate dehydrogenase substrate binding N-terminal" evidence="10">
    <location>
        <begin position="6"/>
        <end position="88"/>
    </location>
</feature>
<keyword evidence="13" id="KW-1185">Reference proteome</keyword>
<comment type="catalytic activity">
    <reaction evidence="7 8">
        <text>shikimate + NADP(+) = 3-dehydroshikimate + NADPH + H(+)</text>
        <dbReference type="Rhea" id="RHEA:17737"/>
        <dbReference type="ChEBI" id="CHEBI:15378"/>
        <dbReference type="ChEBI" id="CHEBI:16630"/>
        <dbReference type="ChEBI" id="CHEBI:36208"/>
        <dbReference type="ChEBI" id="CHEBI:57783"/>
        <dbReference type="ChEBI" id="CHEBI:58349"/>
        <dbReference type="EC" id="1.1.1.25"/>
    </reaction>
</comment>
<dbReference type="GO" id="GO:0004764">
    <property type="term" value="F:shikimate 3-dehydrogenase (NADP+) activity"/>
    <property type="evidence" value="ECO:0007669"/>
    <property type="project" value="UniProtKB-UniRule"/>
</dbReference>
<dbReference type="FunFam" id="3.40.50.10860:FF:000006">
    <property type="entry name" value="Shikimate dehydrogenase (NADP(+))"/>
    <property type="match status" value="1"/>
</dbReference>
<feature type="binding site" evidence="8">
    <location>
        <position position="244"/>
    </location>
    <ligand>
        <name>shikimate</name>
        <dbReference type="ChEBI" id="CHEBI:36208"/>
    </ligand>
</feature>
<evidence type="ECO:0000256" key="7">
    <source>
        <dbReference type="ARBA" id="ARBA00049442"/>
    </source>
</evidence>
<evidence type="ECO:0000313" key="13">
    <source>
        <dbReference type="Proteomes" id="UP000006683"/>
    </source>
</evidence>
<evidence type="ECO:0000256" key="1">
    <source>
        <dbReference type="ARBA" id="ARBA00004871"/>
    </source>
</evidence>
<evidence type="ECO:0000256" key="8">
    <source>
        <dbReference type="HAMAP-Rule" id="MF_00222"/>
    </source>
</evidence>
<dbReference type="GeneID" id="67180276"/>
<dbReference type="InterPro" id="IPR013708">
    <property type="entry name" value="Shikimate_DH-bd_N"/>
</dbReference>
<feature type="binding site" evidence="8">
    <location>
        <position position="61"/>
    </location>
    <ligand>
        <name>shikimate</name>
        <dbReference type="ChEBI" id="CHEBI:36208"/>
    </ligand>
</feature>
<evidence type="ECO:0000259" key="10">
    <source>
        <dbReference type="Pfam" id="PF08501"/>
    </source>
</evidence>
<evidence type="ECO:0000259" key="9">
    <source>
        <dbReference type="Pfam" id="PF01488"/>
    </source>
</evidence>
<dbReference type="NCBIfam" id="NF001310">
    <property type="entry name" value="PRK00258.1-2"/>
    <property type="match status" value="1"/>
</dbReference>
<reference evidence="12 13" key="1">
    <citation type="journal article" date="2010" name="Stand. Genomic Sci.">
        <title>Complete genome sequence of Ferrimonas balearica type strain (PAT).</title>
        <authorList>
            <person name="Nolan M."/>
            <person name="Sikorski J."/>
            <person name="Davenport K."/>
            <person name="Lucas S."/>
            <person name="Glavina Del Rio T."/>
            <person name="Tice H."/>
            <person name="Cheng J."/>
            <person name="Goodwin L."/>
            <person name="Pitluck S."/>
            <person name="Liolios K."/>
            <person name="Ivanova N."/>
            <person name="Mavromatis K."/>
            <person name="Ovchinnikova G."/>
            <person name="Pati A."/>
            <person name="Chen A."/>
            <person name="Palaniappan K."/>
            <person name="Land M."/>
            <person name="Hauser L."/>
            <person name="Chang Y."/>
            <person name="Jeffries C."/>
            <person name="Tapia R."/>
            <person name="Brettin T."/>
            <person name="Detter J."/>
            <person name="Han C."/>
            <person name="Yasawong M."/>
            <person name="Rohde M."/>
            <person name="Tindall B."/>
            <person name="Goker M."/>
            <person name="Woyke T."/>
            <person name="Bristow J."/>
            <person name="Eisen J."/>
            <person name="Markowitz V."/>
            <person name="Hugenholtz P."/>
            <person name="Kyrpides N."/>
            <person name="Klenk H."/>
            <person name="Lapidus A."/>
        </authorList>
    </citation>
    <scope>NUCLEOTIDE SEQUENCE [LARGE SCALE GENOMIC DNA]</scope>
    <source>
        <strain evidence="13">DSM 9799 / CCM 4581 / KCTC 23876 / PAT</strain>
    </source>
</reference>
<evidence type="ECO:0000256" key="4">
    <source>
        <dbReference type="ARBA" id="ARBA00022857"/>
    </source>
</evidence>
<feature type="binding site" evidence="8">
    <location>
        <position position="213"/>
    </location>
    <ligand>
        <name>NADP(+)</name>
        <dbReference type="ChEBI" id="CHEBI:58349"/>
    </ligand>
</feature>
<protein>
    <recommendedName>
        <fullName evidence="2 8">Shikimate dehydrogenase (NADP(+))</fullName>
        <shortName evidence="8">SDH</shortName>
        <ecNumber evidence="2 8">1.1.1.25</ecNumber>
    </recommendedName>
</protein>
<keyword evidence="6 8" id="KW-0057">Aromatic amino acid biosynthesis</keyword>
<dbReference type="SUPFAM" id="SSF53223">
    <property type="entry name" value="Aminoacid dehydrogenase-like, N-terminal domain"/>
    <property type="match status" value="1"/>
</dbReference>
<sequence length="274" mass="29143">MDQYAVFGHPIAHSQSPFIHQAFAGQTAQELEYRAILAPTDGFAEAVRQFRQQGGLGANVTLPFKEQAAALCDQLTERARLAGAVNTLHWLADGSLLGDNTDGAGMVADLHQHGVTLTNRRILILGAGGAVRGVLEPVLACQPRQLVIANRTASKAEALARDFAGLGEVVGCGFDQIEGAFDLIINGTSASLSGDLPPLPPHCLIAGGITYDMAYGVNATPFQCWGERHGGRLNLAGLGMLVNQAAESFYRWRGVRPDTGPVHQALLARLEEKQ</sequence>
<evidence type="ECO:0000256" key="2">
    <source>
        <dbReference type="ARBA" id="ARBA00012962"/>
    </source>
</evidence>
<dbReference type="HOGENOM" id="CLU_044063_2_1_6"/>
<dbReference type="CDD" id="cd01065">
    <property type="entry name" value="NAD_bind_Shikimate_DH"/>
    <property type="match status" value="1"/>
</dbReference>
<evidence type="ECO:0000256" key="3">
    <source>
        <dbReference type="ARBA" id="ARBA00022605"/>
    </source>
</evidence>
<dbReference type="KEGG" id="fbl:Fbal_0033"/>
<dbReference type="PANTHER" id="PTHR21089">
    <property type="entry name" value="SHIKIMATE DEHYDROGENASE"/>
    <property type="match status" value="1"/>
</dbReference>
<dbReference type="Pfam" id="PF08501">
    <property type="entry name" value="Shikimate_dh_N"/>
    <property type="match status" value="1"/>
</dbReference>
<organism evidence="12 13">
    <name type="scientific">Ferrimonas balearica (strain DSM 9799 / CCM 4581 / KCTC 23876 / PAT)</name>
    <dbReference type="NCBI Taxonomy" id="550540"/>
    <lineage>
        <taxon>Bacteria</taxon>
        <taxon>Pseudomonadati</taxon>
        <taxon>Pseudomonadota</taxon>
        <taxon>Gammaproteobacteria</taxon>
        <taxon>Alteromonadales</taxon>
        <taxon>Ferrimonadaceae</taxon>
        <taxon>Ferrimonas</taxon>
    </lineage>
</organism>
<dbReference type="RefSeq" id="WP_013343553.1">
    <property type="nucleotide sequence ID" value="NC_014541.1"/>
</dbReference>
<dbReference type="eggNOG" id="COG0169">
    <property type="taxonomic scope" value="Bacteria"/>
</dbReference>
<dbReference type="EMBL" id="CP002209">
    <property type="protein sequence ID" value="ADN74247.1"/>
    <property type="molecule type" value="Genomic_DNA"/>
</dbReference>
<dbReference type="GO" id="GO:0008652">
    <property type="term" value="P:amino acid biosynthetic process"/>
    <property type="evidence" value="ECO:0007669"/>
    <property type="project" value="UniProtKB-KW"/>
</dbReference>
<dbReference type="HAMAP" id="MF_00222">
    <property type="entry name" value="Shikimate_DH_AroE"/>
    <property type="match status" value="1"/>
</dbReference>
<feature type="binding site" evidence="8">
    <location>
        <begin position="14"/>
        <end position="16"/>
    </location>
    <ligand>
        <name>shikimate</name>
        <dbReference type="ChEBI" id="CHEBI:36208"/>
    </ligand>
</feature>
<comment type="subunit">
    <text evidence="8">Homodimer.</text>
</comment>
<feature type="active site" description="Proton acceptor" evidence="8">
    <location>
        <position position="65"/>
    </location>
</feature>
<dbReference type="InterPro" id="IPR022893">
    <property type="entry name" value="Shikimate_DH_fam"/>
</dbReference>
<evidence type="ECO:0000259" key="11">
    <source>
        <dbReference type="Pfam" id="PF18317"/>
    </source>
</evidence>
<gene>
    <name evidence="8" type="primary">aroE</name>
    <name evidence="12" type="ordered locus">Fbal_0033</name>
</gene>
<dbReference type="NCBIfam" id="TIGR00507">
    <property type="entry name" value="aroE"/>
    <property type="match status" value="1"/>
</dbReference>
<feature type="binding site" evidence="8">
    <location>
        <position position="102"/>
    </location>
    <ligand>
        <name>shikimate</name>
        <dbReference type="ChEBI" id="CHEBI:36208"/>
    </ligand>
</feature>
<keyword evidence="5 8" id="KW-0560">Oxidoreductase</keyword>
<dbReference type="Gene3D" id="3.40.50.720">
    <property type="entry name" value="NAD(P)-binding Rossmann-like Domain"/>
    <property type="match status" value="1"/>
</dbReference>
<feature type="binding site" evidence="8">
    <location>
        <position position="237"/>
    </location>
    <ligand>
        <name>NADP(+)</name>
        <dbReference type="ChEBI" id="CHEBI:58349"/>
    </ligand>
</feature>
<evidence type="ECO:0000256" key="6">
    <source>
        <dbReference type="ARBA" id="ARBA00023141"/>
    </source>
</evidence>
<comment type="function">
    <text evidence="8">Involved in the biosynthesis of the chorismate, which leads to the biosynthesis of aromatic amino acids. Catalyzes the reversible NADPH linked reduction of 3-dehydroshikimate (DHSA) to yield shikimate (SA).</text>
</comment>
<dbReference type="GO" id="GO:0050661">
    <property type="term" value="F:NADP binding"/>
    <property type="evidence" value="ECO:0007669"/>
    <property type="project" value="InterPro"/>
</dbReference>
<dbReference type="GO" id="GO:0009073">
    <property type="term" value="P:aromatic amino acid family biosynthetic process"/>
    <property type="evidence" value="ECO:0007669"/>
    <property type="project" value="UniProtKB-KW"/>
</dbReference>
<dbReference type="AlphaFoldDB" id="E1SV93"/>
<dbReference type="Proteomes" id="UP000006683">
    <property type="component" value="Chromosome"/>
</dbReference>
<dbReference type="InterPro" id="IPR036291">
    <property type="entry name" value="NAD(P)-bd_dom_sf"/>
</dbReference>
<evidence type="ECO:0000256" key="5">
    <source>
        <dbReference type="ARBA" id="ARBA00023002"/>
    </source>
</evidence>
<dbReference type="STRING" id="550540.Fbal_0033"/>
<dbReference type="InterPro" id="IPR046346">
    <property type="entry name" value="Aminoacid_DH-like_N_sf"/>
</dbReference>
<keyword evidence="4 8" id="KW-0521">NADP</keyword>
<dbReference type="UniPathway" id="UPA00053">
    <property type="reaction ID" value="UER00087"/>
</dbReference>
<dbReference type="InterPro" id="IPR011342">
    <property type="entry name" value="Shikimate_DH"/>
</dbReference>
<dbReference type="EC" id="1.1.1.25" evidence="2 8"/>
<feature type="domain" description="SDH C-terminal" evidence="11">
    <location>
        <begin position="237"/>
        <end position="267"/>
    </location>
</feature>
<dbReference type="OrthoDB" id="9776868at2"/>
<comment type="similarity">
    <text evidence="8">Belongs to the shikimate dehydrogenase family.</text>
</comment>
<dbReference type="Pfam" id="PF18317">
    <property type="entry name" value="SDH_C"/>
    <property type="match status" value="1"/>
</dbReference>
<feature type="binding site" evidence="8">
    <location>
        <position position="215"/>
    </location>
    <ligand>
        <name>shikimate</name>
        <dbReference type="ChEBI" id="CHEBI:36208"/>
    </ligand>
</feature>
<feature type="domain" description="Quinate/shikimate 5-dehydrogenase/glutamyl-tRNA reductase" evidence="9">
    <location>
        <begin position="116"/>
        <end position="190"/>
    </location>
</feature>
<dbReference type="Gene3D" id="3.40.50.10860">
    <property type="entry name" value="Leucine Dehydrogenase, chain A, domain 1"/>
    <property type="match status" value="1"/>
</dbReference>
<dbReference type="InterPro" id="IPR041121">
    <property type="entry name" value="SDH_C"/>
</dbReference>
<dbReference type="GO" id="GO:0019632">
    <property type="term" value="P:shikimate metabolic process"/>
    <property type="evidence" value="ECO:0007669"/>
    <property type="project" value="InterPro"/>
</dbReference>
<evidence type="ECO:0000313" key="12">
    <source>
        <dbReference type="EMBL" id="ADN74247.1"/>
    </source>
</evidence>
<proteinExistence type="inferred from homology"/>
<name>E1SV93_FERBD</name>
<dbReference type="GO" id="GO:0009423">
    <property type="term" value="P:chorismate biosynthetic process"/>
    <property type="evidence" value="ECO:0007669"/>
    <property type="project" value="UniProtKB-UniRule"/>
</dbReference>
<dbReference type="GO" id="GO:0005829">
    <property type="term" value="C:cytosol"/>
    <property type="evidence" value="ECO:0007669"/>
    <property type="project" value="TreeGrafter"/>
</dbReference>
<dbReference type="InterPro" id="IPR006151">
    <property type="entry name" value="Shikm_DH/Glu-tRNA_Rdtase"/>
</dbReference>
<feature type="binding site" evidence="8">
    <location>
        <begin position="150"/>
        <end position="155"/>
    </location>
    <ligand>
        <name>NADP(+)</name>
        <dbReference type="ChEBI" id="CHEBI:58349"/>
    </ligand>
</feature>
<dbReference type="SUPFAM" id="SSF51735">
    <property type="entry name" value="NAD(P)-binding Rossmann-fold domains"/>
    <property type="match status" value="1"/>
</dbReference>
<feature type="binding site" evidence="8">
    <location>
        <position position="77"/>
    </location>
    <ligand>
        <name>NADP(+)</name>
        <dbReference type="ChEBI" id="CHEBI:58349"/>
    </ligand>
</feature>
<feature type="binding site" evidence="8">
    <location>
        <position position="86"/>
    </location>
    <ligand>
        <name>shikimate</name>
        <dbReference type="ChEBI" id="CHEBI:36208"/>
    </ligand>
</feature>
<dbReference type="PANTHER" id="PTHR21089:SF1">
    <property type="entry name" value="BIFUNCTIONAL 3-DEHYDROQUINATE DEHYDRATASE_SHIKIMATE DEHYDROGENASE, CHLOROPLASTIC"/>
    <property type="match status" value="1"/>
</dbReference>